<evidence type="ECO:0000256" key="1">
    <source>
        <dbReference type="SAM" id="SignalP"/>
    </source>
</evidence>
<organism evidence="3 4">
    <name type="scientific">Falsiroseomonas stagni DSM 19981</name>
    <dbReference type="NCBI Taxonomy" id="1123062"/>
    <lineage>
        <taxon>Bacteria</taxon>
        <taxon>Pseudomonadati</taxon>
        <taxon>Pseudomonadota</taxon>
        <taxon>Alphaproteobacteria</taxon>
        <taxon>Acetobacterales</taxon>
        <taxon>Roseomonadaceae</taxon>
        <taxon>Falsiroseomonas</taxon>
    </lineage>
</organism>
<feature type="chain" id="PRO_5011447494" evidence="1">
    <location>
        <begin position="21"/>
        <end position="418"/>
    </location>
</feature>
<dbReference type="InterPro" id="IPR012338">
    <property type="entry name" value="Beta-lactam/transpept-like"/>
</dbReference>
<dbReference type="RefSeq" id="WP_139226147.1">
    <property type="nucleotide sequence ID" value="NZ_FOSQ01000011.1"/>
</dbReference>
<evidence type="ECO:0000313" key="4">
    <source>
        <dbReference type="Proteomes" id="UP000199473"/>
    </source>
</evidence>
<dbReference type="InterPro" id="IPR050789">
    <property type="entry name" value="Diverse_Enzym_Activities"/>
</dbReference>
<keyword evidence="1" id="KW-0732">Signal</keyword>
<evidence type="ECO:0000313" key="3">
    <source>
        <dbReference type="EMBL" id="SFK93753.1"/>
    </source>
</evidence>
<dbReference type="STRING" id="1123062.SAMN02745775_11192"/>
<protein>
    <submittedName>
        <fullName evidence="3">CubicO group peptidase, beta-lactamase class C family</fullName>
    </submittedName>
</protein>
<reference evidence="3 4" key="1">
    <citation type="submission" date="2016-10" db="EMBL/GenBank/DDBJ databases">
        <authorList>
            <person name="de Groot N.N."/>
        </authorList>
    </citation>
    <scope>NUCLEOTIDE SEQUENCE [LARGE SCALE GENOMIC DNA]</scope>
    <source>
        <strain evidence="3 4">DSM 19981</strain>
    </source>
</reference>
<feature type="signal peptide" evidence="1">
    <location>
        <begin position="1"/>
        <end position="20"/>
    </location>
</feature>
<dbReference type="InterPro" id="IPR001466">
    <property type="entry name" value="Beta-lactam-related"/>
</dbReference>
<name>A0A1I4DL14_9PROT</name>
<gene>
    <name evidence="3" type="ORF">SAMN02745775_11192</name>
</gene>
<dbReference type="PANTHER" id="PTHR43283">
    <property type="entry name" value="BETA-LACTAMASE-RELATED"/>
    <property type="match status" value="1"/>
</dbReference>
<dbReference type="Proteomes" id="UP000199473">
    <property type="component" value="Unassembled WGS sequence"/>
</dbReference>
<dbReference type="Pfam" id="PF00144">
    <property type="entry name" value="Beta-lactamase"/>
    <property type="match status" value="1"/>
</dbReference>
<accession>A0A1I4DL14</accession>
<keyword evidence="4" id="KW-1185">Reference proteome</keyword>
<proteinExistence type="predicted"/>
<dbReference type="SUPFAM" id="SSF56601">
    <property type="entry name" value="beta-lactamase/transpeptidase-like"/>
    <property type="match status" value="1"/>
</dbReference>
<sequence>MRRRALLALPALLLTRCTGAANGGTPFTFANGIGTRAGGPNLAFYAQADGGFTRATARNWVQPATVVDGLSRNDDIFPATPIPAGTPAPWRRAASEPAIGYEGAAVLGGGRYDIDGYLDRNPATGLLIAKGDTILVERYQYARTPSHRFASFSMAKTVTALLVGIAQAEGAIGSLDAPASAHVPGLAGTEYGATPLRHLLTMSSGVQFREEYDGNDDNAILGRNTLFRASAGGPAALAPFNTRIAAPGARFYYASSETYVLALVLRAALGRALSAVLAERVWAPMGAEATASWLTDAAGTELGYMGVNAVLRDYARLGLLMARGGATPSGRQAVPEAWVAAMTRAHVAQATRFYGYGYQTWIFPDRESFALQGVRGQVIFVHPRSQLVMAHTAVRPSSRDQGGADAVALWNGVRRAVG</sequence>
<dbReference type="Gene3D" id="3.40.710.10">
    <property type="entry name" value="DD-peptidase/beta-lactamase superfamily"/>
    <property type="match status" value="1"/>
</dbReference>
<feature type="domain" description="Beta-lactamase-related" evidence="2">
    <location>
        <begin position="121"/>
        <end position="398"/>
    </location>
</feature>
<dbReference type="EMBL" id="FOSQ01000011">
    <property type="protein sequence ID" value="SFK93753.1"/>
    <property type="molecule type" value="Genomic_DNA"/>
</dbReference>
<dbReference type="OrthoDB" id="9814204at2"/>
<dbReference type="PANTHER" id="PTHR43283:SF14">
    <property type="entry name" value="BLL8153 PROTEIN"/>
    <property type="match status" value="1"/>
</dbReference>
<evidence type="ECO:0000259" key="2">
    <source>
        <dbReference type="Pfam" id="PF00144"/>
    </source>
</evidence>
<dbReference type="AlphaFoldDB" id="A0A1I4DL14"/>